<organism evidence="2 3">
    <name type="scientific">Campylobacter novaezeelandiae</name>
    <dbReference type="NCBI Taxonomy" id="2267891"/>
    <lineage>
        <taxon>Bacteria</taxon>
        <taxon>Pseudomonadati</taxon>
        <taxon>Campylobacterota</taxon>
        <taxon>Epsilonproteobacteria</taxon>
        <taxon>Campylobacterales</taxon>
        <taxon>Campylobacteraceae</taxon>
        <taxon>Campylobacter</taxon>
    </lineage>
</organism>
<sequence>MSKLIKTFNPYESLKQEQNKTSQELDFKILNYNTICTNFKTRKKKTYQEEDLNLFYSDEFFLDGFQDITQEFLIEMVPKNSKLFKFSFKSDKNLLCLKASLVVSSNLSYYTELKNDIFQELFKGMVKYKILIIRLDRNLDNNINNIVQAIKQGFKDKEYEIIISRGVDTQEGKIDEVKFHRHLDDKLDHTYDEKDYCRPVQKDELLFEYVLKIEGKKGKNLQGKPILPKEIKFLNNPFKLKDQSIYEINFNDRIKYYSAKYGFLFQDNEGYGISNTLKVSQVGLKTTGTIKTDLDEDVCVEIVNNSIDDAVKSGIVNIQTSKVKINGNVGYTQLHGKTIIIQGATHAKSQIYGSDVFINIHKGFLQADCVYIKNLEQGHVKAKDVYIEKCSGAIIEADNIFIKDCLKGNKIYPRKKLIVENCMKDNNKIYFEYSDIEKSNKELFNFKDLSVKLEHSLKIVLLNLEKTYKYLLSEQTNFINAKKCKLLLSAYSEKLNKYNFLIEQYKELINLKFEISSKIDKLNEKMDGVKIHICTNAKIDIGNFICFNINKDEHKYNLVSSNLSISFQNQNPTIKECEKYSEIELKEFSSVFDYLKQ</sequence>
<dbReference type="OrthoDB" id="5353360at2"/>
<evidence type="ECO:0000313" key="3">
    <source>
        <dbReference type="Proteomes" id="UP000292583"/>
    </source>
</evidence>
<proteinExistence type="predicted"/>
<gene>
    <name evidence="2" type="ORF">DU473_01830</name>
</gene>
<evidence type="ECO:0000313" key="2">
    <source>
        <dbReference type="EMBL" id="TBR82040.1"/>
    </source>
</evidence>
<feature type="domain" description="Flagellar Assembly Protein A N-terminal region" evidence="1">
    <location>
        <begin position="115"/>
        <end position="264"/>
    </location>
</feature>
<dbReference type="Proteomes" id="UP000292583">
    <property type="component" value="Unassembled WGS sequence"/>
</dbReference>
<dbReference type="EMBL" id="QPGR01000002">
    <property type="protein sequence ID" value="TBR82040.1"/>
    <property type="molecule type" value="Genomic_DNA"/>
</dbReference>
<comment type="caution">
    <text evidence="2">The sequence shown here is derived from an EMBL/GenBank/DDBJ whole genome shotgun (WGS) entry which is preliminary data.</text>
</comment>
<dbReference type="InterPro" id="IPR046866">
    <property type="entry name" value="FapA_N"/>
</dbReference>
<evidence type="ECO:0000259" key="1">
    <source>
        <dbReference type="Pfam" id="PF20250"/>
    </source>
</evidence>
<keyword evidence="3" id="KW-1185">Reference proteome</keyword>
<dbReference type="AlphaFoldDB" id="A0A4Q9JX88"/>
<dbReference type="RefSeq" id="WP_131163966.1">
    <property type="nucleotide sequence ID" value="NZ_QPGQ01000023.1"/>
</dbReference>
<protein>
    <submittedName>
        <fullName evidence="2">DUF342 domain-containing protein</fullName>
    </submittedName>
</protein>
<dbReference type="Pfam" id="PF20250">
    <property type="entry name" value="FapA_N"/>
    <property type="match status" value="1"/>
</dbReference>
<reference evidence="2 3" key="1">
    <citation type="submission" date="2018-07" db="EMBL/GenBank/DDBJ databases">
        <title>Campylobacter zealandensis sp. nov., isolated from birds and water in New Zealand.</title>
        <authorList>
            <person name="Wilkinson D.A."/>
            <person name="Biggs P.J."/>
            <person name="French N.P."/>
            <person name="Midwinter A.C."/>
        </authorList>
    </citation>
    <scope>NUCLEOTIDE SEQUENCE [LARGE SCALE GENOMIC DNA]</scope>
    <source>
        <strain evidence="2 3">B423b</strain>
    </source>
</reference>
<name>A0A4Q9JX88_9BACT</name>
<accession>A0A4Q9JX88</accession>